<dbReference type="AlphaFoldDB" id="A0A1Y2E598"/>
<gene>
    <name evidence="10" type="ORF">BCR38DRAFT_171967</name>
</gene>
<dbReference type="EC" id="2.1.2.2" evidence="2"/>
<evidence type="ECO:0000256" key="4">
    <source>
        <dbReference type="ARBA" id="ARBA00022755"/>
    </source>
</evidence>
<dbReference type="InterPro" id="IPR002376">
    <property type="entry name" value="Formyl_transf_N"/>
</dbReference>
<dbReference type="SUPFAM" id="SSF53328">
    <property type="entry name" value="Formyltransferase"/>
    <property type="match status" value="1"/>
</dbReference>
<comment type="caution">
    <text evidence="10">The sequence shown here is derived from an EMBL/GenBank/DDBJ whole genome shotgun (WGS) entry which is preliminary data.</text>
</comment>
<dbReference type="GeneID" id="63770072"/>
<keyword evidence="4" id="KW-0658">Purine biosynthesis</keyword>
<dbReference type="RefSeq" id="XP_040716999.1">
    <property type="nucleotide sequence ID" value="XM_040853860.1"/>
</dbReference>
<sequence length="225" mass="24334">MGQPTKPRISVLCSGSGTNLQALIDACQDGRIPGEIVKVSVNKAGVKSLERAAKAGIPTDYFNMIKHGFRAAGEKDEQKKTEGRLKYDAALAQRILADRPDLVVLAGFMHILSTAFLDPMEQAGVPIINLHPALPGKYDGAGAIERAYADFEAGKLENNTTGCMVHYVIAEVDRGAPIVIQEIVLQENERLESLIERTHDAEHGLIVKAAAKLCAEIAEKRATHK</sequence>
<dbReference type="InterPro" id="IPR036477">
    <property type="entry name" value="Formyl_transf_N_sf"/>
</dbReference>
<dbReference type="OrthoDB" id="5575075at2759"/>
<dbReference type="GO" id="GO:0004644">
    <property type="term" value="F:phosphoribosylglycinamide formyltransferase activity"/>
    <property type="evidence" value="ECO:0007669"/>
    <property type="project" value="UniProtKB-EC"/>
</dbReference>
<dbReference type="InParanoid" id="A0A1Y2E598"/>
<evidence type="ECO:0000256" key="1">
    <source>
        <dbReference type="ARBA" id="ARBA00005054"/>
    </source>
</evidence>
<comment type="similarity">
    <text evidence="5">Belongs to the GART family.</text>
</comment>
<evidence type="ECO:0000256" key="5">
    <source>
        <dbReference type="ARBA" id="ARBA00038440"/>
    </source>
</evidence>
<dbReference type="UniPathway" id="UPA00074">
    <property type="reaction ID" value="UER00126"/>
</dbReference>
<dbReference type="FunCoup" id="A0A1Y2E598">
    <property type="interactions" value="198"/>
</dbReference>
<dbReference type="InterPro" id="IPR004607">
    <property type="entry name" value="GART"/>
</dbReference>
<dbReference type="GO" id="GO:0006189">
    <property type="term" value="P:'de novo' IMP biosynthetic process"/>
    <property type="evidence" value="ECO:0007669"/>
    <property type="project" value="UniProtKB-UniPathway"/>
</dbReference>
<dbReference type="Gene3D" id="3.40.50.170">
    <property type="entry name" value="Formyl transferase, N-terminal domain"/>
    <property type="match status" value="1"/>
</dbReference>
<dbReference type="PANTHER" id="PTHR43369:SF2">
    <property type="entry name" value="PHOSPHORIBOSYLGLYCINAMIDE FORMYLTRANSFERASE"/>
    <property type="match status" value="1"/>
</dbReference>
<dbReference type="InterPro" id="IPR001555">
    <property type="entry name" value="GART_AS"/>
</dbReference>
<dbReference type="CDD" id="cd08645">
    <property type="entry name" value="FMT_core_GART"/>
    <property type="match status" value="1"/>
</dbReference>
<dbReference type="PANTHER" id="PTHR43369">
    <property type="entry name" value="PHOSPHORIBOSYLGLYCINAMIDE FORMYLTRANSFERASE"/>
    <property type="match status" value="1"/>
</dbReference>
<dbReference type="Proteomes" id="UP000193689">
    <property type="component" value="Unassembled WGS sequence"/>
</dbReference>
<keyword evidence="11" id="KW-1185">Reference proteome</keyword>
<proteinExistence type="inferred from homology"/>
<evidence type="ECO:0000313" key="10">
    <source>
        <dbReference type="EMBL" id="ORY66035.1"/>
    </source>
</evidence>
<organism evidence="10 11">
    <name type="scientific">Pseudomassariella vexata</name>
    <dbReference type="NCBI Taxonomy" id="1141098"/>
    <lineage>
        <taxon>Eukaryota</taxon>
        <taxon>Fungi</taxon>
        <taxon>Dikarya</taxon>
        <taxon>Ascomycota</taxon>
        <taxon>Pezizomycotina</taxon>
        <taxon>Sordariomycetes</taxon>
        <taxon>Xylariomycetidae</taxon>
        <taxon>Amphisphaeriales</taxon>
        <taxon>Pseudomassariaceae</taxon>
        <taxon>Pseudomassariella</taxon>
    </lineage>
</organism>
<dbReference type="GO" id="GO:0005737">
    <property type="term" value="C:cytoplasm"/>
    <property type="evidence" value="ECO:0007669"/>
    <property type="project" value="TreeGrafter"/>
</dbReference>
<evidence type="ECO:0000313" key="11">
    <source>
        <dbReference type="Proteomes" id="UP000193689"/>
    </source>
</evidence>
<name>A0A1Y2E598_9PEZI</name>
<dbReference type="Pfam" id="PF00551">
    <property type="entry name" value="Formyl_trans_N"/>
    <property type="match status" value="1"/>
</dbReference>
<protein>
    <recommendedName>
        <fullName evidence="2">phosphoribosylglycinamide formyltransferase 1</fullName>
        <ecNumber evidence="2">2.1.2.2</ecNumber>
    </recommendedName>
    <alternativeName>
        <fullName evidence="7">5'-phosphoribosylglycinamide transformylase</fullName>
    </alternativeName>
    <alternativeName>
        <fullName evidence="6">GAR transformylase</fullName>
    </alternativeName>
</protein>
<evidence type="ECO:0000256" key="3">
    <source>
        <dbReference type="ARBA" id="ARBA00022679"/>
    </source>
</evidence>
<dbReference type="GO" id="GO:0046084">
    <property type="term" value="P:adenine biosynthetic process"/>
    <property type="evidence" value="ECO:0007669"/>
    <property type="project" value="EnsemblFungi"/>
</dbReference>
<evidence type="ECO:0000259" key="9">
    <source>
        <dbReference type="Pfam" id="PF00551"/>
    </source>
</evidence>
<dbReference type="PROSITE" id="PS00373">
    <property type="entry name" value="GART"/>
    <property type="match status" value="1"/>
</dbReference>
<dbReference type="EMBL" id="MCFJ01000005">
    <property type="protein sequence ID" value="ORY66035.1"/>
    <property type="molecule type" value="Genomic_DNA"/>
</dbReference>
<reference evidence="10 11" key="1">
    <citation type="submission" date="2016-07" db="EMBL/GenBank/DDBJ databases">
        <title>Pervasive Adenine N6-methylation of Active Genes in Fungi.</title>
        <authorList>
            <consortium name="DOE Joint Genome Institute"/>
            <person name="Mondo S.J."/>
            <person name="Dannebaum R.O."/>
            <person name="Kuo R.C."/>
            <person name="Labutti K."/>
            <person name="Haridas S."/>
            <person name="Kuo A."/>
            <person name="Salamov A."/>
            <person name="Ahrendt S.R."/>
            <person name="Lipzen A."/>
            <person name="Sullivan W."/>
            <person name="Andreopoulos W.B."/>
            <person name="Clum A."/>
            <person name="Lindquist E."/>
            <person name="Daum C."/>
            <person name="Ramamoorthy G.K."/>
            <person name="Gryganskyi A."/>
            <person name="Culley D."/>
            <person name="Magnuson J.K."/>
            <person name="James T.Y."/>
            <person name="O'Malley M.A."/>
            <person name="Stajich J.E."/>
            <person name="Spatafora J.W."/>
            <person name="Visel A."/>
            <person name="Grigoriev I.V."/>
        </authorList>
    </citation>
    <scope>NUCLEOTIDE SEQUENCE [LARGE SCALE GENOMIC DNA]</scope>
    <source>
        <strain evidence="10 11">CBS 129021</strain>
    </source>
</reference>
<dbReference type="NCBIfam" id="TIGR00639">
    <property type="entry name" value="PurN"/>
    <property type="match status" value="1"/>
</dbReference>
<evidence type="ECO:0000256" key="7">
    <source>
        <dbReference type="ARBA" id="ARBA00041682"/>
    </source>
</evidence>
<dbReference type="STRING" id="1141098.A0A1Y2E598"/>
<evidence type="ECO:0000256" key="8">
    <source>
        <dbReference type="ARBA" id="ARBA00047664"/>
    </source>
</evidence>
<feature type="domain" description="Formyl transferase N-terminal" evidence="9">
    <location>
        <begin position="8"/>
        <end position="209"/>
    </location>
</feature>
<accession>A0A1Y2E598</accession>
<comment type="catalytic activity">
    <reaction evidence="8">
        <text>N(1)-(5-phospho-beta-D-ribosyl)glycinamide + (6R)-10-formyltetrahydrofolate = N(2)-formyl-N(1)-(5-phospho-beta-D-ribosyl)glycinamide + (6S)-5,6,7,8-tetrahydrofolate + H(+)</text>
        <dbReference type="Rhea" id="RHEA:15053"/>
        <dbReference type="ChEBI" id="CHEBI:15378"/>
        <dbReference type="ChEBI" id="CHEBI:57453"/>
        <dbReference type="ChEBI" id="CHEBI:143788"/>
        <dbReference type="ChEBI" id="CHEBI:147286"/>
        <dbReference type="ChEBI" id="CHEBI:195366"/>
        <dbReference type="EC" id="2.1.2.2"/>
    </reaction>
</comment>
<keyword evidence="3 10" id="KW-0808">Transferase</keyword>
<dbReference type="HAMAP" id="MF_01930">
    <property type="entry name" value="PurN"/>
    <property type="match status" value="1"/>
</dbReference>
<comment type="pathway">
    <text evidence="1">Purine metabolism; IMP biosynthesis via de novo pathway; N(2)-formyl-N(1)-(5-phospho-D-ribosyl)glycinamide from N(1)-(5-phospho-D-ribosyl)glycinamide (10-formyl THF route): step 1/1.</text>
</comment>
<evidence type="ECO:0000256" key="2">
    <source>
        <dbReference type="ARBA" id="ARBA00012254"/>
    </source>
</evidence>
<evidence type="ECO:0000256" key="6">
    <source>
        <dbReference type="ARBA" id="ARBA00041324"/>
    </source>
</evidence>